<keyword evidence="10" id="KW-0067">ATP-binding</keyword>
<evidence type="ECO:0000313" key="19">
    <source>
        <dbReference type="Proteomes" id="UP001438008"/>
    </source>
</evidence>
<evidence type="ECO:0000256" key="7">
    <source>
        <dbReference type="ARBA" id="ARBA00022692"/>
    </source>
</evidence>
<evidence type="ECO:0000256" key="1">
    <source>
        <dbReference type="ARBA" id="ARBA00000085"/>
    </source>
</evidence>
<dbReference type="SUPFAM" id="SSF158472">
    <property type="entry name" value="HAMP domain-like"/>
    <property type="match status" value="1"/>
</dbReference>
<dbReference type="Proteomes" id="UP001438008">
    <property type="component" value="Unassembled WGS sequence"/>
</dbReference>
<dbReference type="PROSITE" id="PS50109">
    <property type="entry name" value="HIS_KIN"/>
    <property type="match status" value="1"/>
</dbReference>
<evidence type="ECO:0000256" key="10">
    <source>
        <dbReference type="ARBA" id="ARBA00022840"/>
    </source>
</evidence>
<evidence type="ECO:0000259" key="16">
    <source>
        <dbReference type="PROSITE" id="PS50109"/>
    </source>
</evidence>
<dbReference type="Pfam" id="PF00672">
    <property type="entry name" value="HAMP"/>
    <property type="match status" value="1"/>
</dbReference>
<evidence type="ECO:0000259" key="17">
    <source>
        <dbReference type="PROSITE" id="PS50885"/>
    </source>
</evidence>
<dbReference type="InterPro" id="IPR036890">
    <property type="entry name" value="HATPase_C_sf"/>
</dbReference>
<dbReference type="SMART" id="SM00304">
    <property type="entry name" value="HAMP"/>
    <property type="match status" value="1"/>
</dbReference>
<protein>
    <recommendedName>
        <fullName evidence="3">histidine kinase</fullName>
        <ecNumber evidence="3">2.7.13.3</ecNumber>
    </recommendedName>
</protein>
<feature type="transmembrane region" description="Helical" evidence="15">
    <location>
        <begin position="179"/>
        <end position="198"/>
    </location>
</feature>
<sequence>MEHSVKHPGKHSIKRQMAAIFIGVLAAAFLCVGLINAFFLKDYYMSEKQKAIISAYEALNKGVSNGLTNDDDFKAGMELICNTDNISIFVMDNSGEPKLATNRDYQILQKKLYSYIFEADTQNSIVLDTADNYTIRESRDHFSQADYLEIVGTLDSGEPFIMQTAIESIRDSAAISNQFFLYVALTAMVFGSLLIWWLSRRISEPLLELTDISRRMADLDFNAKFTCDIDNEIGVLGKHMNEMSENLEKIISELKTANNELQRDIEQKTQIDEMRKEFLSNVSHELKTPIALIQGYAEGLKECINDDAESRDFYCEVIMDEARKMNTMVKNLLSLNQLECGNDVVTMERFNIVSLIRNVLNSSKILMEQKGIHLIFKEEEPVYVWADEFKIEEVVTNYISNAINHCDFDKVIEVKLHRENELVRVSVFNTGKPIPEEDLDKVWIKFYKVDKARTREYGGSGIGLSIVKAIMDSLHRECGVRNYDNGVEFWFELDAKVQA</sequence>
<dbReference type="SMART" id="SM00388">
    <property type="entry name" value="HisKA"/>
    <property type="match status" value="1"/>
</dbReference>
<name>A0ABV1FJR7_9FIRM</name>
<keyword evidence="8" id="KW-0547">Nucleotide-binding</keyword>
<keyword evidence="4" id="KW-1003">Cell membrane</keyword>
<comment type="subcellular location">
    <subcellularLocation>
        <location evidence="2">Cell membrane</location>
        <topology evidence="2">Multi-pass membrane protein</topology>
    </subcellularLocation>
</comment>
<accession>A0ABV1FJR7</accession>
<keyword evidence="9 18" id="KW-0418">Kinase</keyword>
<comment type="catalytic activity">
    <reaction evidence="1">
        <text>ATP + protein L-histidine = ADP + protein N-phospho-L-histidine.</text>
        <dbReference type="EC" id="2.7.13.3"/>
    </reaction>
</comment>
<evidence type="ECO:0000256" key="6">
    <source>
        <dbReference type="ARBA" id="ARBA00022679"/>
    </source>
</evidence>
<feature type="domain" description="HAMP" evidence="17">
    <location>
        <begin position="200"/>
        <end position="252"/>
    </location>
</feature>
<dbReference type="PANTHER" id="PTHR45528">
    <property type="entry name" value="SENSOR HISTIDINE KINASE CPXA"/>
    <property type="match status" value="1"/>
</dbReference>
<evidence type="ECO:0000256" key="15">
    <source>
        <dbReference type="SAM" id="Phobius"/>
    </source>
</evidence>
<dbReference type="Gene3D" id="1.10.287.130">
    <property type="match status" value="1"/>
</dbReference>
<organism evidence="18 19">
    <name type="scientific">Laedolimicola intestinihominis</name>
    <dbReference type="NCBI Taxonomy" id="3133166"/>
    <lineage>
        <taxon>Bacteria</taxon>
        <taxon>Bacillati</taxon>
        <taxon>Bacillota</taxon>
        <taxon>Clostridia</taxon>
        <taxon>Lachnospirales</taxon>
        <taxon>Lachnospiraceae</taxon>
        <taxon>Laedolimicola</taxon>
    </lineage>
</organism>
<feature type="transmembrane region" description="Helical" evidence="15">
    <location>
        <begin position="20"/>
        <end position="40"/>
    </location>
</feature>
<dbReference type="SUPFAM" id="SSF47384">
    <property type="entry name" value="Homodimeric domain of signal transducing histidine kinase"/>
    <property type="match status" value="1"/>
</dbReference>
<evidence type="ECO:0000256" key="14">
    <source>
        <dbReference type="SAM" id="Coils"/>
    </source>
</evidence>
<evidence type="ECO:0000256" key="2">
    <source>
        <dbReference type="ARBA" id="ARBA00004651"/>
    </source>
</evidence>
<gene>
    <name evidence="18" type="ORF">WMO29_12595</name>
</gene>
<feature type="domain" description="Histidine kinase" evidence="16">
    <location>
        <begin position="281"/>
        <end position="497"/>
    </location>
</feature>
<dbReference type="GO" id="GO:0016301">
    <property type="term" value="F:kinase activity"/>
    <property type="evidence" value="ECO:0007669"/>
    <property type="project" value="UniProtKB-KW"/>
</dbReference>
<dbReference type="EC" id="2.7.13.3" evidence="3"/>
<dbReference type="InterPro" id="IPR003661">
    <property type="entry name" value="HisK_dim/P_dom"/>
</dbReference>
<dbReference type="InterPro" id="IPR005467">
    <property type="entry name" value="His_kinase_dom"/>
</dbReference>
<keyword evidence="6" id="KW-0808">Transferase</keyword>
<dbReference type="InterPro" id="IPR003594">
    <property type="entry name" value="HATPase_dom"/>
</dbReference>
<dbReference type="Pfam" id="PF02518">
    <property type="entry name" value="HATPase_c"/>
    <property type="match status" value="1"/>
</dbReference>
<keyword evidence="19" id="KW-1185">Reference proteome</keyword>
<dbReference type="PROSITE" id="PS50885">
    <property type="entry name" value="HAMP"/>
    <property type="match status" value="1"/>
</dbReference>
<dbReference type="Gene3D" id="6.10.340.10">
    <property type="match status" value="1"/>
</dbReference>
<keyword evidence="12" id="KW-0902">Two-component regulatory system</keyword>
<keyword evidence="14" id="KW-0175">Coiled coil</keyword>
<reference evidence="18 19" key="1">
    <citation type="submission" date="2024-03" db="EMBL/GenBank/DDBJ databases">
        <title>Human intestinal bacterial collection.</title>
        <authorList>
            <person name="Pauvert C."/>
            <person name="Hitch T.C.A."/>
            <person name="Clavel T."/>
        </authorList>
    </citation>
    <scope>NUCLEOTIDE SEQUENCE [LARGE SCALE GENOMIC DNA]</scope>
    <source>
        <strain evidence="18 19">CLA-AA-H132</strain>
    </source>
</reference>
<dbReference type="Gene3D" id="3.30.565.10">
    <property type="entry name" value="Histidine kinase-like ATPase, C-terminal domain"/>
    <property type="match status" value="1"/>
</dbReference>
<dbReference type="InterPro" id="IPR036097">
    <property type="entry name" value="HisK_dim/P_sf"/>
</dbReference>
<dbReference type="PANTHER" id="PTHR45528:SF1">
    <property type="entry name" value="SENSOR HISTIDINE KINASE CPXA"/>
    <property type="match status" value="1"/>
</dbReference>
<evidence type="ECO:0000256" key="13">
    <source>
        <dbReference type="ARBA" id="ARBA00023136"/>
    </source>
</evidence>
<comment type="caution">
    <text evidence="18">The sequence shown here is derived from an EMBL/GenBank/DDBJ whole genome shotgun (WGS) entry which is preliminary data.</text>
</comment>
<evidence type="ECO:0000313" key="18">
    <source>
        <dbReference type="EMBL" id="MEQ2473318.1"/>
    </source>
</evidence>
<evidence type="ECO:0000256" key="3">
    <source>
        <dbReference type="ARBA" id="ARBA00012438"/>
    </source>
</evidence>
<evidence type="ECO:0000256" key="12">
    <source>
        <dbReference type="ARBA" id="ARBA00023012"/>
    </source>
</evidence>
<evidence type="ECO:0000256" key="4">
    <source>
        <dbReference type="ARBA" id="ARBA00022475"/>
    </source>
</evidence>
<evidence type="ECO:0000256" key="9">
    <source>
        <dbReference type="ARBA" id="ARBA00022777"/>
    </source>
</evidence>
<dbReference type="SMART" id="SM00387">
    <property type="entry name" value="HATPase_c"/>
    <property type="match status" value="1"/>
</dbReference>
<keyword evidence="11 15" id="KW-1133">Transmembrane helix</keyword>
<keyword evidence="5" id="KW-0597">Phosphoprotein</keyword>
<evidence type="ECO:0000256" key="8">
    <source>
        <dbReference type="ARBA" id="ARBA00022741"/>
    </source>
</evidence>
<evidence type="ECO:0000256" key="11">
    <source>
        <dbReference type="ARBA" id="ARBA00022989"/>
    </source>
</evidence>
<dbReference type="EMBL" id="JBBMFE010000012">
    <property type="protein sequence ID" value="MEQ2473318.1"/>
    <property type="molecule type" value="Genomic_DNA"/>
</dbReference>
<evidence type="ECO:0000256" key="5">
    <source>
        <dbReference type="ARBA" id="ARBA00022553"/>
    </source>
</evidence>
<dbReference type="CDD" id="cd06225">
    <property type="entry name" value="HAMP"/>
    <property type="match status" value="1"/>
</dbReference>
<dbReference type="RefSeq" id="WP_349165037.1">
    <property type="nucleotide sequence ID" value="NZ_JBBMFE010000012.1"/>
</dbReference>
<proteinExistence type="predicted"/>
<keyword evidence="13 15" id="KW-0472">Membrane</keyword>
<feature type="coiled-coil region" evidence="14">
    <location>
        <begin position="240"/>
        <end position="271"/>
    </location>
</feature>
<dbReference type="CDD" id="cd00082">
    <property type="entry name" value="HisKA"/>
    <property type="match status" value="1"/>
</dbReference>
<dbReference type="SUPFAM" id="SSF55874">
    <property type="entry name" value="ATPase domain of HSP90 chaperone/DNA topoisomerase II/histidine kinase"/>
    <property type="match status" value="1"/>
</dbReference>
<dbReference type="InterPro" id="IPR003660">
    <property type="entry name" value="HAMP_dom"/>
</dbReference>
<dbReference type="Pfam" id="PF00512">
    <property type="entry name" value="HisKA"/>
    <property type="match status" value="1"/>
</dbReference>
<keyword evidence="7 15" id="KW-0812">Transmembrane</keyword>
<dbReference type="InterPro" id="IPR050398">
    <property type="entry name" value="HssS/ArlS-like"/>
</dbReference>